<evidence type="ECO:0000256" key="15">
    <source>
        <dbReference type="ARBA" id="ARBA00049902"/>
    </source>
</evidence>
<feature type="transmembrane region" description="Helical" evidence="16">
    <location>
        <begin position="521"/>
        <end position="542"/>
    </location>
</feature>
<organism evidence="17 18">
    <name type="scientific">Massilia eurypsychrophila</name>
    <dbReference type="NCBI Taxonomy" id="1485217"/>
    <lineage>
        <taxon>Bacteria</taxon>
        <taxon>Pseudomonadati</taxon>
        <taxon>Pseudomonadota</taxon>
        <taxon>Betaproteobacteria</taxon>
        <taxon>Burkholderiales</taxon>
        <taxon>Oxalobacteraceae</taxon>
        <taxon>Telluria group</taxon>
        <taxon>Massilia</taxon>
    </lineage>
</organism>
<evidence type="ECO:0000256" key="10">
    <source>
        <dbReference type="ARBA" id="ARBA00033270"/>
    </source>
</evidence>
<feature type="transmembrane region" description="Helical" evidence="16">
    <location>
        <begin position="389"/>
        <end position="412"/>
    </location>
</feature>
<accession>A0A2G8TJX1</accession>
<evidence type="ECO:0000256" key="2">
    <source>
        <dbReference type="ARBA" id="ARBA00022676"/>
    </source>
</evidence>
<feature type="transmembrane region" description="Helical" evidence="16">
    <location>
        <begin position="675"/>
        <end position="697"/>
    </location>
</feature>
<keyword evidence="8 16" id="KW-0472">Membrane</keyword>
<dbReference type="InterPro" id="IPR001182">
    <property type="entry name" value="FtsW/RodA"/>
</dbReference>
<keyword evidence="6" id="KW-0573">Peptidoglycan synthesis</keyword>
<name>A0A2G8TJX1_9BURK</name>
<dbReference type="OrthoDB" id="8708749at2"/>
<evidence type="ECO:0000256" key="1">
    <source>
        <dbReference type="ARBA" id="ARBA00004141"/>
    </source>
</evidence>
<feature type="transmembrane region" description="Helical" evidence="16">
    <location>
        <begin position="424"/>
        <end position="441"/>
    </location>
</feature>
<dbReference type="AlphaFoldDB" id="A0A2G8TJX1"/>
<evidence type="ECO:0000256" key="16">
    <source>
        <dbReference type="SAM" id="Phobius"/>
    </source>
</evidence>
<dbReference type="PANTHER" id="PTHR30474">
    <property type="entry name" value="CELL CYCLE PROTEIN"/>
    <property type="match status" value="1"/>
</dbReference>
<dbReference type="GO" id="GO:0005886">
    <property type="term" value="C:plasma membrane"/>
    <property type="evidence" value="ECO:0007669"/>
    <property type="project" value="TreeGrafter"/>
</dbReference>
<evidence type="ECO:0000256" key="14">
    <source>
        <dbReference type="ARBA" id="ARBA00044770"/>
    </source>
</evidence>
<evidence type="ECO:0000256" key="5">
    <source>
        <dbReference type="ARBA" id="ARBA00022960"/>
    </source>
</evidence>
<dbReference type="GO" id="GO:0051301">
    <property type="term" value="P:cell division"/>
    <property type="evidence" value="ECO:0007669"/>
    <property type="project" value="InterPro"/>
</dbReference>
<dbReference type="GO" id="GO:0008360">
    <property type="term" value="P:regulation of cell shape"/>
    <property type="evidence" value="ECO:0007669"/>
    <property type="project" value="UniProtKB-KW"/>
</dbReference>
<evidence type="ECO:0000256" key="12">
    <source>
        <dbReference type="ARBA" id="ARBA00041185"/>
    </source>
</evidence>
<feature type="transmembrane region" description="Helical" evidence="16">
    <location>
        <begin position="453"/>
        <end position="473"/>
    </location>
</feature>
<sequence length="793" mass="84213">MEPGVIGRFSAFALTASLLGALCVLQLFALWRSPAAWSPAVIAVSITPGESVTLGQHELAAPQADATHIALRRDTGGRWFARNISGARQLVLQRDGTDRRTGTISLVQGQQFRLGAALFSVNAADARSVSFSEGGRHWRYDGATLRRDGSAQPACPDARISSRLAADWNRLAPHALTLARPLTFGGNLYCGNRLGIEYVGYGSALLSRVKGQLLLSNSNGTPLSMSSAAGAYNLAQREEPLDSVTALVAGRTRFATRLQGNLLELRPLSHVALFADARNVLPPHVQWEWRQRQAWALPGGPAWWIALGLCGALSAAGALAWQRGHWPFVRDAGAAIRAASFATALLAIAGAAALILQRSATPPGIGWSILLAGAALWCCLLLPGRLTLVTAAGTLLLAVGLLAQLELGLGAMESSWLRHYQKTTALLAIGLGIGAHLRLRLRGRGGLMPQTRLEWMLALLAGCALVALLLQVLLGDETGVFDLQPVEFAKLALTALTAHCIAIGLGWDAAMLDHTRPAVRWFRLAAPAVLFVALLGLALVQVDDYSPLILLAVWSMAMAFACSIAAGRHAATASIVALACLAAGAVAYLRSAGAGEVAQWSFYADRFLVWLDPASHPHTGQQLLLGARAIAEGAWWGSDQLLGLSTMGQAAGGALQIPAVQDDFAPSFFMNRHGLLGALALWALQALFLVGVLQTAVRSYAASRQARDFRQAWMGRFRCFALCGGAAFVLGHFLLSWGTNLAIFPIMGQPMSFLSAGGSHLLFFICPLLAFSAISAQSLEEIQSCRSMSNTKC</sequence>
<dbReference type="Pfam" id="PF01098">
    <property type="entry name" value="FTSW_RODA_SPOVE"/>
    <property type="match status" value="1"/>
</dbReference>
<feature type="transmembrane region" description="Helical" evidence="16">
    <location>
        <begin position="302"/>
        <end position="322"/>
    </location>
</feature>
<feature type="transmembrane region" description="Helical" evidence="16">
    <location>
        <begin position="548"/>
        <end position="566"/>
    </location>
</feature>
<keyword evidence="18" id="KW-1185">Reference proteome</keyword>
<feature type="transmembrane region" description="Helical" evidence="16">
    <location>
        <begin position="488"/>
        <end position="509"/>
    </location>
</feature>
<comment type="subcellular location">
    <subcellularLocation>
        <location evidence="1">Membrane</location>
        <topology evidence="1">Multi-pass membrane protein</topology>
    </subcellularLocation>
</comment>
<evidence type="ECO:0000256" key="3">
    <source>
        <dbReference type="ARBA" id="ARBA00022679"/>
    </source>
</evidence>
<keyword evidence="2" id="KW-0328">Glycosyltransferase</keyword>
<keyword evidence="3" id="KW-0808">Transferase</keyword>
<reference evidence="17 18" key="1">
    <citation type="submission" date="2017-10" db="EMBL/GenBank/DDBJ databases">
        <title>Massilia psychrophilum sp. nov., a novel purple-pigmented bacterium isolated from Tianshan glacier, Xinjiang Municipality, China.</title>
        <authorList>
            <person name="Wang H."/>
        </authorList>
    </citation>
    <scope>NUCLEOTIDE SEQUENCE [LARGE SCALE GENOMIC DNA]</scope>
    <source>
        <strain evidence="17 18">JCM 30074</strain>
    </source>
</reference>
<evidence type="ECO:0000256" key="11">
    <source>
        <dbReference type="ARBA" id="ARBA00038053"/>
    </source>
</evidence>
<evidence type="ECO:0000256" key="7">
    <source>
        <dbReference type="ARBA" id="ARBA00022989"/>
    </source>
</evidence>
<dbReference type="GO" id="GO:0015648">
    <property type="term" value="F:lipid-linked peptidoglycan transporter activity"/>
    <property type="evidence" value="ECO:0007669"/>
    <property type="project" value="TreeGrafter"/>
</dbReference>
<evidence type="ECO:0000313" key="17">
    <source>
        <dbReference type="EMBL" id="PIL45918.1"/>
    </source>
</evidence>
<gene>
    <name evidence="17" type="ORF">CR105_07665</name>
</gene>
<comment type="caution">
    <text evidence="17">The sequence shown here is derived from an EMBL/GenBank/DDBJ whole genome shotgun (WGS) entry which is preliminary data.</text>
</comment>
<feature type="transmembrane region" description="Helical" evidence="16">
    <location>
        <begin position="573"/>
        <end position="591"/>
    </location>
</feature>
<keyword evidence="7 16" id="KW-1133">Transmembrane helix</keyword>
<dbReference type="GO" id="GO:0032153">
    <property type="term" value="C:cell division site"/>
    <property type="evidence" value="ECO:0007669"/>
    <property type="project" value="TreeGrafter"/>
</dbReference>
<proteinExistence type="inferred from homology"/>
<feature type="transmembrane region" description="Helical" evidence="16">
    <location>
        <begin position="364"/>
        <end position="382"/>
    </location>
</feature>
<keyword evidence="4 16" id="KW-0812">Transmembrane</keyword>
<comment type="similarity">
    <text evidence="11">Belongs to the SEDS family. FtsW subfamily.</text>
</comment>
<comment type="catalytic activity">
    <reaction evidence="15">
        <text>[GlcNAc-(1-&gt;4)-Mur2Ac(oyl-L-Ala-gamma-D-Glu-L-Lys-D-Ala-D-Ala)](n)-di-trans,octa-cis-undecaprenyl diphosphate + beta-D-GlcNAc-(1-&gt;4)-Mur2Ac(oyl-L-Ala-gamma-D-Glu-L-Lys-D-Ala-D-Ala)-di-trans,octa-cis-undecaprenyl diphosphate = [GlcNAc-(1-&gt;4)-Mur2Ac(oyl-L-Ala-gamma-D-Glu-L-Lys-D-Ala-D-Ala)](n+1)-di-trans,octa-cis-undecaprenyl diphosphate + di-trans,octa-cis-undecaprenyl diphosphate + H(+)</text>
        <dbReference type="Rhea" id="RHEA:23708"/>
        <dbReference type="Rhea" id="RHEA-COMP:9602"/>
        <dbReference type="Rhea" id="RHEA-COMP:9603"/>
        <dbReference type="ChEBI" id="CHEBI:15378"/>
        <dbReference type="ChEBI" id="CHEBI:58405"/>
        <dbReference type="ChEBI" id="CHEBI:60033"/>
        <dbReference type="ChEBI" id="CHEBI:78435"/>
        <dbReference type="EC" id="2.4.99.28"/>
    </reaction>
</comment>
<evidence type="ECO:0000256" key="8">
    <source>
        <dbReference type="ARBA" id="ARBA00023136"/>
    </source>
</evidence>
<dbReference type="GO" id="GO:0008955">
    <property type="term" value="F:peptidoglycan glycosyltransferase activity"/>
    <property type="evidence" value="ECO:0007669"/>
    <property type="project" value="UniProtKB-EC"/>
</dbReference>
<evidence type="ECO:0000256" key="9">
    <source>
        <dbReference type="ARBA" id="ARBA00032370"/>
    </source>
</evidence>
<dbReference type="Proteomes" id="UP000230390">
    <property type="component" value="Unassembled WGS sequence"/>
</dbReference>
<feature type="transmembrane region" description="Helical" evidence="16">
    <location>
        <begin position="334"/>
        <end position="358"/>
    </location>
</feature>
<keyword evidence="5" id="KW-0133">Cell shape</keyword>
<evidence type="ECO:0000313" key="18">
    <source>
        <dbReference type="Proteomes" id="UP000230390"/>
    </source>
</evidence>
<protein>
    <recommendedName>
        <fullName evidence="12">Probable peptidoglycan glycosyltransferase FtsW</fullName>
        <ecNumber evidence="14">2.4.99.28</ecNumber>
    </recommendedName>
    <alternativeName>
        <fullName evidence="13">Cell division protein FtsW</fullName>
    </alternativeName>
    <alternativeName>
        <fullName evidence="10">Cell wall polymerase</fullName>
    </alternativeName>
    <alternativeName>
        <fullName evidence="9">Peptidoglycan polymerase</fullName>
    </alternativeName>
</protein>
<feature type="transmembrane region" description="Helical" evidence="16">
    <location>
        <begin position="758"/>
        <end position="779"/>
    </location>
</feature>
<dbReference type="EMBL" id="PDOC01000003">
    <property type="protein sequence ID" value="PIL45918.1"/>
    <property type="molecule type" value="Genomic_DNA"/>
</dbReference>
<dbReference type="GO" id="GO:0009252">
    <property type="term" value="P:peptidoglycan biosynthetic process"/>
    <property type="evidence" value="ECO:0007669"/>
    <property type="project" value="UniProtKB-KW"/>
</dbReference>
<dbReference type="PANTHER" id="PTHR30474:SF2">
    <property type="entry name" value="PEPTIDOGLYCAN GLYCOSYLTRANSFERASE FTSW-RELATED"/>
    <property type="match status" value="1"/>
</dbReference>
<evidence type="ECO:0000256" key="13">
    <source>
        <dbReference type="ARBA" id="ARBA00041418"/>
    </source>
</evidence>
<feature type="transmembrane region" description="Helical" evidence="16">
    <location>
        <begin position="717"/>
        <end position="738"/>
    </location>
</feature>
<dbReference type="EC" id="2.4.99.28" evidence="14"/>
<evidence type="ECO:0000256" key="4">
    <source>
        <dbReference type="ARBA" id="ARBA00022692"/>
    </source>
</evidence>
<evidence type="ECO:0000256" key="6">
    <source>
        <dbReference type="ARBA" id="ARBA00022984"/>
    </source>
</evidence>